<dbReference type="Proteomes" id="UP000501802">
    <property type="component" value="Chromosome"/>
</dbReference>
<dbReference type="KEGG" id="spib:G8759_33375"/>
<reference evidence="2 3" key="1">
    <citation type="submission" date="2020-03" db="EMBL/GenBank/DDBJ databases">
        <authorList>
            <person name="Kim M.K."/>
        </authorList>
    </citation>
    <scope>NUCLEOTIDE SEQUENCE [LARGE SCALE GENOMIC DNA]</scope>
    <source>
        <strain evidence="2 3">BT328</strain>
    </source>
</reference>
<organism evidence="2 3">
    <name type="scientific">Spirosoma aureum</name>
    <dbReference type="NCBI Taxonomy" id="2692134"/>
    <lineage>
        <taxon>Bacteria</taxon>
        <taxon>Pseudomonadati</taxon>
        <taxon>Bacteroidota</taxon>
        <taxon>Cytophagia</taxon>
        <taxon>Cytophagales</taxon>
        <taxon>Cytophagaceae</taxon>
        <taxon>Spirosoma</taxon>
    </lineage>
</organism>
<sequence length="100" mass="11373">MNAKGIVVAVAALFLSIGAYAQSRPEASTTKHRLTINERKAKRAELKAKLAQMTPEERKAFKQAHHDKMQARLNAMTPEQRAKVLERRRQHKAQKDQEGK</sequence>
<proteinExistence type="predicted"/>
<evidence type="ECO:0000256" key="1">
    <source>
        <dbReference type="SAM" id="SignalP"/>
    </source>
</evidence>
<protein>
    <recommendedName>
        <fullName evidence="4">DUF4890 domain-containing protein</fullName>
    </recommendedName>
</protein>
<dbReference type="AlphaFoldDB" id="A0A6G9AXS5"/>
<feature type="signal peptide" evidence="1">
    <location>
        <begin position="1"/>
        <end position="21"/>
    </location>
</feature>
<evidence type="ECO:0000313" key="3">
    <source>
        <dbReference type="Proteomes" id="UP000501802"/>
    </source>
</evidence>
<name>A0A6G9AXS5_9BACT</name>
<evidence type="ECO:0008006" key="4">
    <source>
        <dbReference type="Google" id="ProtNLM"/>
    </source>
</evidence>
<keyword evidence="3" id="KW-1185">Reference proteome</keyword>
<keyword evidence="1" id="KW-0732">Signal</keyword>
<accession>A0A6G9AXS5</accession>
<gene>
    <name evidence="2" type="ORF">G8759_33375</name>
</gene>
<dbReference type="EMBL" id="CP050063">
    <property type="protein sequence ID" value="QIP17184.1"/>
    <property type="molecule type" value="Genomic_DNA"/>
</dbReference>
<dbReference type="RefSeq" id="WP_167217788.1">
    <property type="nucleotide sequence ID" value="NZ_CP050063.1"/>
</dbReference>
<evidence type="ECO:0000313" key="2">
    <source>
        <dbReference type="EMBL" id="QIP17184.1"/>
    </source>
</evidence>
<feature type="chain" id="PRO_5026037652" description="DUF4890 domain-containing protein" evidence="1">
    <location>
        <begin position="22"/>
        <end position="100"/>
    </location>
</feature>